<sequence length="94" mass="10243">MWAINAGHASIIVKIAPAKQPADHFHGKPTVGKKARLLCAAAWFMGKLPRELALPHLFQPQRPVHFAVTQCLVDIATVQTSLTKLLTDTPRAIA</sequence>
<dbReference type="EMBL" id="LIAE01004760">
    <property type="protein sequence ID" value="PAV93676.1"/>
    <property type="molecule type" value="Genomic_DNA"/>
</dbReference>
<accession>A0A2A2M5H3</accession>
<evidence type="ECO:0000313" key="2">
    <source>
        <dbReference type="Proteomes" id="UP000218231"/>
    </source>
</evidence>
<dbReference type="AlphaFoldDB" id="A0A2A2M5H3"/>
<gene>
    <name evidence="1" type="ORF">WR25_10406</name>
</gene>
<evidence type="ECO:0000313" key="1">
    <source>
        <dbReference type="EMBL" id="PAV93676.1"/>
    </source>
</evidence>
<reference evidence="1 2" key="1">
    <citation type="journal article" date="2017" name="Curr. Biol.">
        <title>Genome architecture and evolution of a unichromosomal asexual nematode.</title>
        <authorList>
            <person name="Fradin H."/>
            <person name="Zegar C."/>
            <person name="Gutwein M."/>
            <person name="Lucas J."/>
            <person name="Kovtun M."/>
            <person name="Corcoran D."/>
            <person name="Baugh L.R."/>
            <person name="Kiontke K."/>
            <person name="Gunsalus K."/>
            <person name="Fitch D.H."/>
            <person name="Piano F."/>
        </authorList>
    </citation>
    <scope>NUCLEOTIDE SEQUENCE [LARGE SCALE GENOMIC DNA]</scope>
    <source>
        <strain evidence="1">PF1309</strain>
    </source>
</reference>
<protein>
    <submittedName>
        <fullName evidence="1">Uncharacterized protein</fullName>
    </submittedName>
</protein>
<comment type="caution">
    <text evidence="1">The sequence shown here is derived from an EMBL/GenBank/DDBJ whole genome shotgun (WGS) entry which is preliminary data.</text>
</comment>
<organism evidence="1 2">
    <name type="scientific">Diploscapter pachys</name>
    <dbReference type="NCBI Taxonomy" id="2018661"/>
    <lineage>
        <taxon>Eukaryota</taxon>
        <taxon>Metazoa</taxon>
        <taxon>Ecdysozoa</taxon>
        <taxon>Nematoda</taxon>
        <taxon>Chromadorea</taxon>
        <taxon>Rhabditida</taxon>
        <taxon>Rhabditina</taxon>
        <taxon>Rhabditomorpha</taxon>
        <taxon>Rhabditoidea</taxon>
        <taxon>Rhabditidae</taxon>
        <taxon>Diploscapter</taxon>
    </lineage>
</organism>
<dbReference type="Proteomes" id="UP000218231">
    <property type="component" value="Unassembled WGS sequence"/>
</dbReference>
<name>A0A2A2M5H3_9BILA</name>
<proteinExistence type="predicted"/>
<keyword evidence="2" id="KW-1185">Reference proteome</keyword>